<gene>
    <name evidence="1" type="ORF">SAMN05444171_2943</name>
</gene>
<dbReference type="EMBL" id="FNTI01000001">
    <property type="protein sequence ID" value="SED04067.1"/>
    <property type="molecule type" value="Genomic_DNA"/>
</dbReference>
<dbReference type="Proteomes" id="UP000183208">
    <property type="component" value="Unassembled WGS sequence"/>
</dbReference>
<protein>
    <submittedName>
        <fullName evidence="1">Uncharacterized protein</fullName>
    </submittedName>
</protein>
<dbReference type="AlphaFoldDB" id="A0A1M6XY74"/>
<organism evidence="1 2">
    <name type="scientific">Bradyrhizobium lablabi</name>
    <dbReference type="NCBI Taxonomy" id="722472"/>
    <lineage>
        <taxon>Bacteria</taxon>
        <taxon>Pseudomonadati</taxon>
        <taxon>Pseudomonadota</taxon>
        <taxon>Alphaproteobacteria</taxon>
        <taxon>Hyphomicrobiales</taxon>
        <taxon>Nitrobacteraceae</taxon>
        <taxon>Bradyrhizobium</taxon>
    </lineage>
</organism>
<evidence type="ECO:0000313" key="2">
    <source>
        <dbReference type="Proteomes" id="UP000183208"/>
    </source>
</evidence>
<reference evidence="1 2" key="1">
    <citation type="submission" date="2016-10" db="EMBL/GenBank/DDBJ databases">
        <authorList>
            <person name="de Groot N.N."/>
        </authorList>
    </citation>
    <scope>NUCLEOTIDE SEQUENCE [LARGE SCALE GENOMIC DNA]</scope>
    <source>
        <strain evidence="1 2">GAS522</strain>
    </source>
</reference>
<proteinExistence type="predicted"/>
<evidence type="ECO:0000313" key="1">
    <source>
        <dbReference type="EMBL" id="SED04067.1"/>
    </source>
</evidence>
<name>A0A1M6XY74_9BRAD</name>
<sequence length="56" mass="5866">MIQLARPSIVVPANAGTHNHRTMFGALCQPQPNAIGTALNNSLHGVWVPAFAGTTD</sequence>
<accession>A0A1M6XY74</accession>